<dbReference type="EMBL" id="AEXC02001731">
    <property type="protein sequence ID" value="KFH10774.1"/>
    <property type="molecule type" value="Genomic_DNA"/>
</dbReference>
<feature type="region of interest" description="Disordered" evidence="1">
    <location>
        <begin position="40"/>
        <end position="73"/>
    </location>
</feature>
<accession>A0A086QDU2</accession>
<feature type="compositionally biased region" description="Basic and acidic residues" evidence="1">
    <location>
        <begin position="200"/>
        <end position="211"/>
    </location>
</feature>
<feature type="region of interest" description="Disordered" evidence="1">
    <location>
        <begin position="200"/>
        <end position="223"/>
    </location>
</feature>
<gene>
    <name evidence="2" type="ORF">TGMAS_249600</name>
</gene>
<evidence type="ECO:0000313" key="3">
    <source>
        <dbReference type="Proteomes" id="UP000028821"/>
    </source>
</evidence>
<comment type="caution">
    <text evidence="2">The sequence shown here is derived from an EMBL/GenBank/DDBJ whole genome shotgun (WGS) entry which is preliminary data.</text>
</comment>
<evidence type="ECO:0000256" key="1">
    <source>
        <dbReference type="SAM" id="MobiDB-lite"/>
    </source>
</evidence>
<feature type="region of interest" description="Disordered" evidence="1">
    <location>
        <begin position="266"/>
        <end position="384"/>
    </location>
</feature>
<feature type="compositionally biased region" description="Basic and acidic residues" evidence="1">
    <location>
        <begin position="639"/>
        <end position="682"/>
    </location>
</feature>
<feature type="region of interest" description="Disordered" evidence="1">
    <location>
        <begin position="156"/>
        <end position="175"/>
    </location>
</feature>
<dbReference type="AlphaFoldDB" id="A0A086QDU2"/>
<feature type="region of interest" description="Disordered" evidence="1">
    <location>
        <begin position="405"/>
        <end position="442"/>
    </location>
</feature>
<reference evidence="2 3" key="1">
    <citation type="submission" date="2014-04" db="EMBL/GenBank/DDBJ databases">
        <authorList>
            <person name="Sibley D."/>
            <person name="Venepally P."/>
            <person name="Karamycheva S."/>
            <person name="Hadjithomas M."/>
            <person name="Khan A."/>
            <person name="Brunk B."/>
            <person name="Roos D."/>
            <person name="Caler E."/>
            <person name="Lorenzi H."/>
        </authorList>
    </citation>
    <scope>NUCLEOTIDE SEQUENCE [LARGE SCALE GENOMIC DNA]</scope>
    <source>
        <strain evidence="2 3">MAS</strain>
    </source>
</reference>
<evidence type="ECO:0000313" key="2">
    <source>
        <dbReference type="EMBL" id="KFH10774.1"/>
    </source>
</evidence>
<feature type="compositionally biased region" description="Polar residues" evidence="1">
    <location>
        <begin position="363"/>
        <end position="372"/>
    </location>
</feature>
<feature type="compositionally biased region" description="Polar residues" evidence="1">
    <location>
        <begin position="428"/>
        <end position="437"/>
    </location>
</feature>
<sequence>MALLDGQASASLGASAKGTLKAVQRYMNCMRLCARRNAQGHGRQTAPRFSHGFSQSSQSRKKKTSAGDPSPFPPAGLGVAAVDAFRGRRCLRRRLLTKCVAYAFSGFPGFVFSPRNFFSSMETSLPPGAAEVRASFGAAIEPVPTPSSAFAAMPSARPARTLEEGETGQQTWRRTSRSHLAENFALAAVRRYEDCRYEKENRSHASDRLDRSSASTSVVSTPTTVETHLVLGVLEPSPVSPSVPVLSFGGGGVVGHSGLRSAANSQVSDLYPASESNAVPRRHEARRFAGDTSGDDTPRGARGGTSSAPATTPRLPPAFAKARKSPIDPPASSGAPRDRTQRSRSSLAKLPSDSAGERVAGASSGQSTQDGLQSRRGGSGWYSMTQSLPLTLSIKKLFSRRLRKEDEHGVFEAPEGGATGDEAKAMSEVTSAETASKVSEKSRTDGAYSNTLGRGFTRWRKRPSAHLILRGFYKTRTRKAGDRFASLPPQAGPEGRICAGREAAAARAPETRGANVEATNLRPSEEVEIEEDGRDFSVSSSRQTSFLEPPLHAQTDSNVERCDREETPVLRNVEVEESLGDWARQSAKAAVAVGLEPEGTFDLSKVGVFPDVLEDEDGEGSRVVSVAQLAEEAGPSATEETRTTAEAKGEKQRRVPKVEVKAESGRGGAEKGDKCPKAKVAEKAMATQEGPRNEKPTGAARKLRPSKRAGRKVEKFSKRTIHRLIMKQFRVTSLDASDLRLVLRYKSVYLDDVKGLLEVDRLPGFSGHVHTAPTDKNSWLNRPRWSARFFVMHHGHWFWFRDERSFRTGGLNACLGSISLLLYPFTIDLHPKYTTRFCVRFGDWYAVQIDTSIEKKDRGEWAVLFLAAGNLGEQIRMCFLGIDWQEVQDRGRLAAKQNCLAP</sequence>
<protein>
    <submittedName>
        <fullName evidence="2">Uncharacterized protein</fullName>
    </submittedName>
</protein>
<feature type="compositionally biased region" description="Basic residues" evidence="1">
    <location>
        <begin position="701"/>
        <end position="710"/>
    </location>
</feature>
<name>A0A086QDU2_TOXGO</name>
<dbReference type="OrthoDB" id="346169at2759"/>
<dbReference type="Proteomes" id="UP000028821">
    <property type="component" value="Unassembled WGS sequence"/>
</dbReference>
<feature type="compositionally biased region" description="Low complexity" evidence="1">
    <location>
        <begin position="212"/>
        <end position="223"/>
    </location>
</feature>
<feature type="region of interest" description="Disordered" evidence="1">
    <location>
        <begin position="631"/>
        <end position="712"/>
    </location>
</feature>
<dbReference type="VEuPathDB" id="ToxoDB:TGMAS_249600"/>
<proteinExistence type="predicted"/>
<organism evidence="2 3">
    <name type="scientific">Toxoplasma gondii MAS</name>
    <dbReference type="NCBI Taxonomy" id="943118"/>
    <lineage>
        <taxon>Eukaryota</taxon>
        <taxon>Sar</taxon>
        <taxon>Alveolata</taxon>
        <taxon>Apicomplexa</taxon>
        <taxon>Conoidasida</taxon>
        <taxon>Coccidia</taxon>
        <taxon>Eucoccidiorida</taxon>
        <taxon>Eimeriorina</taxon>
        <taxon>Sarcocystidae</taxon>
        <taxon>Toxoplasma</taxon>
    </lineage>
</organism>